<dbReference type="PANTHER" id="PTHR43798">
    <property type="entry name" value="MONOACYLGLYCEROL LIPASE"/>
    <property type="match status" value="1"/>
</dbReference>
<keyword evidence="1" id="KW-0378">Hydrolase</keyword>
<dbReference type="InterPro" id="IPR029058">
    <property type="entry name" value="AB_hydrolase_fold"/>
</dbReference>
<dbReference type="STRING" id="870908.SAMN04488044_0936"/>
<dbReference type="PANTHER" id="PTHR43798:SF31">
    <property type="entry name" value="AB HYDROLASE SUPERFAMILY PROTEIN YCLE"/>
    <property type="match status" value="1"/>
</dbReference>
<reference evidence="4" key="1">
    <citation type="submission" date="2016-11" db="EMBL/GenBank/DDBJ databases">
        <authorList>
            <person name="Varghese N."/>
            <person name="Submissions S."/>
        </authorList>
    </citation>
    <scope>NUCLEOTIDE SEQUENCE [LARGE SCALE GENOMIC DNA]</scope>
    <source>
        <strain evidence="4">DSM 28223</strain>
    </source>
</reference>
<dbReference type="EMBL" id="FQWM01000001">
    <property type="protein sequence ID" value="SHG50729.1"/>
    <property type="molecule type" value="Genomic_DNA"/>
</dbReference>
<dbReference type="RefSeq" id="WP_072791124.1">
    <property type="nucleotide sequence ID" value="NZ_FQWM01000001.1"/>
</dbReference>
<dbReference type="InterPro" id="IPR000073">
    <property type="entry name" value="AB_hydrolase_1"/>
</dbReference>
<keyword evidence="4" id="KW-1185">Reference proteome</keyword>
<dbReference type="Proteomes" id="UP000184211">
    <property type="component" value="Unassembled WGS sequence"/>
</dbReference>
<dbReference type="InterPro" id="IPR050266">
    <property type="entry name" value="AB_hydrolase_sf"/>
</dbReference>
<evidence type="ECO:0000313" key="3">
    <source>
        <dbReference type="EMBL" id="SHG50729.1"/>
    </source>
</evidence>
<evidence type="ECO:0000259" key="2">
    <source>
        <dbReference type="Pfam" id="PF12697"/>
    </source>
</evidence>
<evidence type="ECO:0000256" key="1">
    <source>
        <dbReference type="ARBA" id="ARBA00022801"/>
    </source>
</evidence>
<dbReference type="Gene3D" id="3.40.50.1820">
    <property type="entry name" value="alpha/beta hydrolase"/>
    <property type="match status" value="1"/>
</dbReference>
<dbReference type="OrthoDB" id="9791366at2"/>
<proteinExistence type="predicted"/>
<dbReference type="Pfam" id="PF12697">
    <property type="entry name" value="Abhydrolase_6"/>
    <property type="match status" value="1"/>
</dbReference>
<dbReference type="SUPFAM" id="SSF53474">
    <property type="entry name" value="alpha/beta-Hydrolases"/>
    <property type="match status" value="1"/>
</dbReference>
<protein>
    <submittedName>
        <fullName evidence="3">Pimeloyl-ACP methyl ester carboxylesterase</fullName>
    </submittedName>
</protein>
<evidence type="ECO:0000313" key="4">
    <source>
        <dbReference type="Proteomes" id="UP000184211"/>
    </source>
</evidence>
<organism evidence="3 4">
    <name type="scientific">Cognatishimia maritima</name>
    <dbReference type="NCBI Taxonomy" id="870908"/>
    <lineage>
        <taxon>Bacteria</taxon>
        <taxon>Pseudomonadati</taxon>
        <taxon>Pseudomonadota</taxon>
        <taxon>Alphaproteobacteria</taxon>
        <taxon>Rhodobacterales</taxon>
        <taxon>Paracoccaceae</taxon>
        <taxon>Cognatishimia</taxon>
    </lineage>
</organism>
<dbReference type="AlphaFoldDB" id="A0A1M5KE25"/>
<accession>A0A1M5KE25</accession>
<gene>
    <name evidence="3" type="ORF">SAMN04488044_0936</name>
</gene>
<sequence length="276" mass="30791">MPNFKTSDGLTLYYSDQGDGIPVLCLAGLSRNSSDFSYIDGLLDGVRLIKMDYRGRGRSDWANDHSSYNIPRESMDAIELMDHLEIEKFAVLGTSRGGLCAITIGALTKDRLLGVAFNDIGPVVEAEGLAYIDDYLGLPPDWETIAEAAIKRPKTMPGFVNVPKARWREEAEKHYRQTENGLALSYDPKLRDAIMEAKQLEVPDLWPFFKSLEDIPLAFLHAENSNLLSAETFAELAEAFPAAIMAEVKDRGHIPFLDEPESLAALRDWIMRLPKA</sequence>
<dbReference type="GO" id="GO:0016787">
    <property type="term" value="F:hydrolase activity"/>
    <property type="evidence" value="ECO:0007669"/>
    <property type="project" value="UniProtKB-KW"/>
</dbReference>
<name>A0A1M5KE25_9RHOB</name>
<dbReference type="GO" id="GO:0016020">
    <property type="term" value="C:membrane"/>
    <property type="evidence" value="ECO:0007669"/>
    <property type="project" value="TreeGrafter"/>
</dbReference>
<feature type="domain" description="AB hydrolase-1" evidence="2">
    <location>
        <begin position="23"/>
        <end position="265"/>
    </location>
</feature>